<dbReference type="STRING" id="1280954.HPO_17420"/>
<protein>
    <recommendedName>
        <fullName evidence="5">Inner membrane protein</fullName>
    </recommendedName>
</protein>
<evidence type="ECO:0000313" key="4">
    <source>
        <dbReference type="Proteomes" id="UP000027100"/>
    </source>
</evidence>
<dbReference type="OrthoDB" id="7616275at2"/>
<proteinExistence type="predicted"/>
<name>A0A062V4T6_9PROT</name>
<keyword evidence="2" id="KW-0472">Membrane</keyword>
<dbReference type="RefSeq" id="WP_035601708.1">
    <property type="nucleotide sequence ID" value="NZ_ARYM01000029.1"/>
</dbReference>
<evidence type="ECO:0000256" key="1">
    <source>
        <dbReference type="SAM" id="MobiDB-lite"/>
    </source>
</evidence>
<keyword evidence="4" id="KW-1185">Reference proteome</keyword>
<comment type="caution">
    <text evidence="3">The sequence shown here is derived from an EMBL/GenBank/DDBJ whole genome shotgun (WGS) entry which is preliminary data.</text>
</comment>
<reference evidence="3 4" key="1">
    <citation type="journal article" date="2014" name="Antonie Van Leeuwenhoek">
        <title>Hyphomonas beringensis sp. nov. and Hyphomonas chukchiensis sp. nov., isolated from surface seawater of the Bering Sea and Chukchi Sea.</title>
        <authorList>
            <person name="Li C."/>
            <person name="Lai Q."/>
            <person name="Li G."/>
            <person name="Dong C."/>
            <person name="Wang J."/>
            <person name="Liao Y."/>
            <person name="Shao Z."/>
        </authorList>
    </citation>
    <scope>NUCLEOTIDE SEQUENCE [LARGE SCALE GENOMIC DNA]</scope>
    <source>
        <strain evidence="3 4">PS728</strain>
    </source>
</reference>
<keyword evidence="2" id="KW-0812">Transmembrane</keyword>
<gene>
    <name evidence="3" type="ORF">HPO_17420</name>
</gene>
<dbReference type="AlphaFoldDB" id="A0A062V4T6"/>
<sequence length="357" mass="36997">MTDTSTPGQEPHAEPIDAHFEPAPDPLPAKAKAAGPGWGGVAVAAIAAALLGAAGGIFGRDLIVPQTSAALDQQLADLTAQQAEFERRLTEMPEASDELSSLIGEVSNNSRKLNELLASGAGIPAVESLTARIDALERIEPGEGATPAEALRTITALEARLSAMEQAAATAAAAPVAAPEPQAEPEKDRQAEAALALSAIESAARRGTGFEADYRALRAAAPGNQTVRRLAPYVSGVPTTSRLQADFTTMRAAVTAAGKTDAAAEQPQSQLSWLNRVFGDAVTVRPANKRENPVVATLDTASKALAAGDLSASVKALATLEGNAARAAQDWTREANRRITLEAVLEDVRLSLIEPEN</sequence>
<evidence type="ECO:0000256" key="2">
    <source>
        <dbReference type="SAM" id="Phobius"/>
    </source>
</evidence>
<dbReference type="Proteomes" id="UP000027100">
    <property type="component" value="Unassembled WGS sequence"/>
</dbReference>
<feature type="compositionally biased region" description="Basic and acidic residues" evidence="1">
    <location>
        <begin position="11"/>
        <end position="22"/>
    </location>
</feature>
<dbReference type="EMBL" id="ARYM01000029">
    <property type="protein sequence ID" value="KCZ96951.1"/>
    <property type="molecule type" value="Genomic_DNA"/>
</dbReference>
<accession>A0A062V4T6</accession>
<evidence type="ECO:0000313" key="3">
    <source>
        <dbReference type="EMBL" id="KCZ96951.1"/>
    </source>
</evidence>
<feature type="region of interest" description="Disordered" evidence="1">
    <location>
        <begin position="1"/>
        <end position="34"/>
    </location>
</feature>
<organism evidence="3 4">
    <name type="scientific">Hyphomonas polymorpha PS728</name>
    <dbReference type="NCBI Taxonomy" id="1280954"/>
    <lineage>
        <taxon>Bacteria</taxon>
        <taxon>Pseudomonadati</taxon>
        <taxon>Pseudomonadota</taxon>
        <taxon>Alphaproteobacteria</taxon>
        <taxon>Hyphomonadales</taxon>
        <taxon>Hyphomonadaceae</taxon>
        <taxon>Hyphomonas</taxon>
    </lineage>
</organism>
<keyword evidence="2" id="KW-1133">Transmembrane helix</keyword>
<dbReference type="PATRIC" id="fig|1280954.3.peg.3516"/>
<dbReference type="eggNOG" id="COG4223">
    <property type="taxonomic scope" value="Bacteria"/>
</dbReference>
<feature type="transmembrane region" description="Helical" evidence="2">
    <location>
        <begin position="37"/>
        <end position="58"/>
    </location>
</feature>
<evidence type="ECO:0008006" key="5">
    <source>
        <dbReference type="Google" id="ProtNLM"/>
    </source>
</evidence>